<evidence type="ECO:0000313" key="3">
    <source>
        <dbReference type="Proteomes" id="UP000821853"/>
    </source>
</evidence>
<dbReference type="Gene3D" id="3.40.50.720">
    <property type="entry name" value="NAD(P)-binding Rossmann-like Domain"/>
    <property type="match status" value="1"/>
</dbReference>
<gene>
    <name evidence="2" type="ORF">HPB48_006145</name>
</gene>
<dbReference type="Pfam" id="PF00106">
    <property type="entry name" value="adh_short"/>
    <property type="match status" value="1"/>
</dbReference>
<dbReference type="GO" id="GO:0016491">
    <property type="term" value="F:oxidoreductase activity"/>
    <property type="evidence" value="ECO:0007669"/>
    <property type="project" value="UniProtKB-KW"/>
</dbReference>
<keyword evidence="3" id="KW-1185">Reference proteome</keyword>
<evidence type="ECO:0000313" key="2">
    <source>
        <dbReference type="EMBL" id="KAH9380039.1"/>
    </source>
</evidence>
<protein>
    <submittedName>
        <fullName evidence="2">Uncharacterized protein</fullName>
    </submittedName>
</protein>
<sequence length="129" mass="14137">MDVTKEEELHDALTTVKSTLGRKVLWAVVANAGVPAHGLVEWESMETMRKVFDVNVFGVVSVCKKFLPLLRKSRGRLVLVSSVAGRGTFPYGVSYSMSKHAVISLADGLRRECVDKGVDVATIEPATYR</sequence>
<dbReference type="PANTHER" id="PTHR43313">
    <property type="entry name" value="SHORT-CHAIN DEHYDROGENASE/REDUCTASE FAMILY 9C"/>
    <property type="match status" value="1"/>
</dbReference>
<dbReference type="PROSITE" id="PS00061">
    <property type="entry name" value="ADH_SHORT"/>
    <property type="match status" value="1"/>
</dbReference>
<evidence type="ECO:0000256" key="1">
    <source>
        <dbReference type="ARBA" id="ARBA00023002"/>
    </source>
</evidence>
<dbReference type="PRINTS" id="PR00081">
    <property type="entry name" value="GDHRDH"/>
</dbReference>
<dbReference type="OMA" id="FREVEFT"/>
<dbReference type="VEuPathDB" id="VectorBase:HLOH_059295"/>
<dbReference type="InterPro" id="IPR036291">
    <property type="entry name" value="NAD(P)-bd_dom_sf"/>
</dbReference>
<dbReference type="EMBL" id="JABSTR010000010">
    <property type="protein sequence ID" value="KAH9380039.1"/>
    <property type="molecule type" value="Genomic_DNA"/>
</dbReference>
<dbReference type="InterPro" id="IPR002347">
    <property type="entry name" value="SDR_fam"/>
</dbReference>
<dbReference type="GO" id="GO:0008202">
    <property type="term" value="P:steroid metabolic process"/>
    <property type="evidence" value="ECO:0007669"/>
    <property type="project" value="TreeGrafter"/>
</dbReference>
<comment type="caution">
    <text evidence="2">The sequence shown here is derived from an EMBL/GenBank/DDBJ whole genome shotgun (WGS) entry which is preliminary data.</text>
</comment>
<dbReference type="Proteomes" id="UP000821853">
    <property type="component" value="Chromosome 8"/>
</dbReference>
<dbReference type="SUPFAM" id="SSF51735">
    <property type="entry name" value="NAD(P)-binding Rossmann-fold domains"/>
    <property type="match status" value="1"/>
</dbReference>
<dbReference type="PANTHER" id="PTHR43313:SF36">
    <property type="entry name" value="D-BETA-HYDROXYBUTYRATE DEHYDROGENASE, MITOCHONDRIAL"/>
    <property type="match status" value="1"/>
</dbReference>
<dbReference type="AlphaFoldDB" id="A0A9J6H041"/>
<organism evidence="2 3">
    <name type="scientific">Haemaphysalis longicornis</name>
    <name type="common">Bush tick</name>
    <dbReference type="NCBI Taxonomy" id="44386"/>
    <lineage>
        <taxon>Eukaryota</taxon>
        <taxon>Metazoa</taxon>
        <taxon>Ecdysozoa</taxon>
        <taxon>Arthropoda</taxon>
        <taxon>Chelicerata</taxon>
        <taxon>Arachnida</taxon>
        <taxon>Acari</taxon>
        <taxon>Parasitiformes</taxon>
        <taxon>Ixodida</taxon>
        <taxon>Ixodoidea</taxon>
        <taxon>Ixodidae</taxon>
        <taxon>Haemaphysalinae</taxon>
        <taxon>Haemaphysalis</taxon>
    </lineage>
</organism>
<accession>A0A9J6H041</accession>
<keyword evidence="1" id="KW-0560">Oxidoreductase</keyword>
<dbReference type="OrthoDB" id="6422490at2759"/>
<name>A0A9J6H041_HAELO</name>
<dbReference type="InterPro" id="IPR020904">
    <property type="entry name" value="Sc_DH/Rdtase_CS"/>
</dbReference>
<reference evidence="2 3" key="1">
    <citation type="journal article" date="2020" name="Cell">
        <title>Large-Scale Comparative Analyses of Tick Genomes Elucidate Their Genetic Diversity and Vector Capacities.</title>
        <authorList>
            <consortium name="Tick Genome and Microbiome Consortium (TIGMIC)"/>
            <person name="Jia N."/>
            <person name="Wang J."/>
            <person name="Shi W."/>
            <person name="Du L."/>
            <person name="Sun Y."/>
            <person name="Zhan W."/>
            <person name="Jiang J.F."/>
            <person name="Wang Q."/>
            <person name="Zhang B."/>
            <person name="Ji P."/>
            <person name="Bell-Sakyi L."/>
            <person name="Cui X.M."/>
            <person name="Yuan T.T."/>
            <person name="Jiang B.G."/>
            <person name="Yang W.F."/>
            <person name="Lam T.T."/>
            <person name="Chang Q.C."/>
            <person name="Ding S.J."/>
            <person name="Wang X.J."/>
            <person name="Zhu J.G."/>
            <person name="Ruan X.D."/>
            <person name="Zhao L."/>
            <person name="Wei J.T."/>
            <person name="Ye R.Z."/>
            <person name="Que T.C."/>
            <person name="Du C.H."/>
            <person name="Zhou Y.H."/>
            <person name="Cheng J.X."/>
            <person name="Dai P.F."/>
            <person name="Guo W.B."/>
            <person name="Han X.H."/>
            <person name="Huang E.J."/>
            <person name="Li L.F."/>
            <person name="Wei W."/>
            <person name="Gao Y.C."/>
            <person name="Liu J.Z."/>
            <person name="Shao H.Z."/>
            <person name="Wang X."/>
            <person name="Wang C.C."/>
            <person name="Yang T.C."/>
            <person name="Huo Q.B."/>
            <person name="Li W."/>
            <person name="Chen H.Y."/>
            <person name="Chen S.E."/>
            <person name="Zhou L.G."/>
            <person name="Ni X.B."/>
            <person name="Tian J.H."/>
            <person name="Sheng Y."/>
            <person name="Liu T."/>
            <person name="Pan Y.S."/>
            <person name="Xia L.Y."/>
            <person name="Li J."/>
            <person name="Zhao F."/>
            <person name="Cao W.C."/>
        </authorList>
    </citation>
    <scope>NUCLEOTIDE SEQUENCE [LARGE SCALE GENOMIC DNA]</scope>
    <source>
        <strain evidence="2">HaeL-2018</strain>
    </source>
</reference>
<proteinExistence type="predicted"/>